<dbReference type="EMBL" id="GBRH01219800">
    <property type="protein sequence ID" value="JAD78095.1"/>
    <property type="molecule type" value="Transcribed_RNA"/>
</dbReference>
<name>A0A0A9CXL3_ARUDO</name>
<reference evidence="1" key="1">
    <citation type="submission" date="2014-09" db="EMBL/GenBank/DDBJ databases">
        <authorList>
            <person name="Magalhaes I.L.F."/>
            <person name="Oliveira U."/>
            <person name="Santos F.R."/>
            <person name="Vidigal T.H.D.A."/>
            <person name="Brescovit A.D."/>
            <person name="Santos A.J."/>
        </authorList>
    </citation>
    <scope>NUCLEOTIDE SEQUENCE</scope>
    <source>
        <tissue evidence="1">Shoot tissue taken approximately 20 cm above the soil surface</tissue>
    </source>
</reference>
<evidence type="ECO:0000313" key="1">
    <source>
        <dbReference type="EMBL" id="JAD78095.1"/>
    </source>
</evidence>
<accession>A0A0A9CXL3</accession>
<sequence length="151" mass="16299">MWAFNVVFEVEAKTLQTGQVFEAIGSETELELDAMSSARRISVGVPNLTTNLHFLSDGSQDESKFLNRHEGTATSVRRPAFVELLSCGSTGIAPSVWSDSFVLPTWSIPDFPSSGDVYGGGSTSDSSTSWLDWKLISLVSSFDEPASLVLT</sequence>
<dbReference type="AlphaFoldDB" id="A0A0A9CXL3"/>
<organism evidence="1">
    <name type="scientific">Arundo donax</name>
    <name type="common">Giant reed</name>
    <name type="synonym">Donax arundinaceus</name>
    <dbReference type="NCBI Taxonomy" id="35708"/>
    <lineage>
        <taxon>Eukaryota</taxon>
        <taxon>Viridiplantae</taxon>
        <taxon>Streptophyta</taxon>
        <taxon>Embryophyta</taxon>
        <taxon>Tracheophyta</taxon>
        <taxon>Spermatophyta</taxon>
        <taxon>Magnoliopsida</taxon>
        <taxon>Liliopsida</taxon>
        <taxon>Poales</taxon>
        <taxon>Poaceae</taxon>
        <taxon>PACMAD clade</taxon>
        <taxon>Arundinoideae</taxon>
        <taxon>Arundineae</taxon>
        <taxon>Arundo</taxon>
    </lineage>
</organism>
<proteinExistence type="predicted"/>
<protein>
    <submittedName>
        <fullName evidence="1">Uncharacterized protein</fullName>
    </submittedName>
</protein>
<reference evidence="1" key="2">
    <citation type="journal article" date="2015" name="Data Brief">
        <title>Shoot transcriptome of the giant reed, Arundo donax.</title>
        <authorList>
            <person name="Barrero R.A."/>
            <person name="Guerrero F.D."/>
            <person name="Moolhuijzen P."/>
            <person name="Goolsby J.A."/>
            <person name="Tidwell J."/>
            <person name="Bellgard S.E."/>
            <person name="Bellgard M.I."/>
        </authorList>
    </citation>
    <scope>NUCLEOTIDE SEQUENCE</scope>
    <source>
        <tissue evidence="1">Shoot tissue taken approximately 20 cm above the soil surface</tissue>
    </source>
</reference>